<evidence type="ECO:0000313" key="1">
    <source>
        <dbReference type="EMBL" id="QCP33692.1"/>
    </source>
</evidence>
<organism evidence="1 2">
    <name type="scientific">Anaerostipes rhamnosivorans</name>
    <dbReference type="NCBI Taxonomy" id="1229621"/>
    <lineage>
        <taxon>Bacteria</taxon>
        <taxon>Bacillati</taxon>
        <taxon>Bacillota</taxon>
        <taxon>Clostridia</taxon>
        <taxon>Lachnospirales</taxon>
        <taxon>Lachnospiraceae</taxon>
        <taxon>Anaerostipes</taxon>
    </lineage>
</organism>
<evidence type="ECO:0000313" key="2">
    <source>
        <dbReference type="Proteomes" id="UP000298653"/>
    </source>
</evidence>
<accession>A0A4P8I890</accession>
<reference evidence="1 2" key="1">
    <citation type="submission" date="2019-05" db="EMBL/GenBank/DDBJ databases">
        <title>Complete genome sequencing of Anaerostipes rhamnosivorans.</title>
        <authorList>
            <person name="Bui T.P.N."/>
            <person name="de Vos W.M."/>
        </authorList>
    </citation>
    <scope>NUCLEOTIDE SEQUENCE [LARGE SCALE GENOMIC DNA]</scope>
    <source>
        <strain evidence="1 2">1y2</strain>
    </source>
</reference>
<sequence>MHPKVHETCRHNDKKAPTRFVSKAFLKGFSYLSGSVSIV</sequence>
<dbReference type="AlphaFoldDB" id="A0A4P8I890"/>
<gene>
    <name evidence="1" type="ORF">AR1Y2_0238</name>
</gene>
<dbReference type="EMBL" id="CP040058">
    <property type="protein sequence ID" value="QCP33692.1"/>
    <property type="molecule type" value="Genomic_DNA"/>
</dbReference>
<proteinExistence type="predicted"/>
<dbReference type="Proteomes" id="UP000298653">
    <property type="component" value="Chromosome"/>
</dbReference>
<name>A0A4P8I890_9FIRM</name>
<keyword evidence="2" id="KW-1185">Reference proteome</keyword>
<dbReference type="KEGG" id="arf:AR1Y2_0238"/>
<protein>
    <submittedName>
        <fullName evidence="1">Uncharacterized protein</fullName>
    </submittedName>
</protein>